<gene>
    <name evidence="2" type="ORF">Slin15195_G034670</name>
</gene>
<dbReference type="Proteomes" id="UP001056384">
    <property type="component" value="Chromosome 2"/>
</dbReference>
<organism evidence="2 3">
    <name type="scientific">Septoria linicola</name>
    <dbReference type="NCBI Taxonomy" id="215465"/>
    <lineage>
        <taxon>Eukaryota</taxon>
        <taxon>Fungi</taxon>
        <taxon>Dikarya</taxon>
        <taxon>Ascomycota</taxon>
        <taxon>Pezizomycotina</taxon>
        <taxon>Dothideomycetes</taxon>
        <taxon>Dothideomycetidae</taxon>
        <taxon>Mycosphaerellales</taxon>
        <taxon>Mycosphaerellaceae</taxon>
        <taxon>Septoria</taxon>
    </lineage>
</organism>
<feature type="region of interest" description="Disordered" evidence="1">
    <location>
        <begin position="146"/>
        <end position="221"/>
    </location>
</feature>
<feature type="compositionally biased region" description="Low complexity" evidence="1">
    <location>
        <begin position="53"/>
        <end position="69"/>
    </location>
</feature>
<feature type="compositionally biased region" description="Low complexity" evidence="1">
    <location>
        <begin position="157"/>
        <end position="184"/>
    </location>
</feature>
<protein>
    <submittedName>
        <fullName evidence="2">Uncharacterized protein</fullName>
    </submittedName>
</protein>
<evidence type="ECO:0000313" key="2">
    <source>
        <dbReference type="EMBL" id="USW50148.1"/>
    </source>
</evidence>
<feature type="compositionally biased region" description="Low complexity" evidence="1">
    <location>
        <begin position="122"/>
        <end position="132"/>
    </location>
</feature>
<proteinExistence type="predicted"/>
<dbReference type="EMBL" id="CP099419">
    <property type="protein sequence ID" value="USW50148.1"/>
    <property type="molecule type" value="Genomic_DNA"/>
</dbReference>
<feature type="region of interest" description="Disordered" evidence="1">
    <location>
        <begin position="96"/>
        <end position="132"/>
    </location>
</feature>
<feature type="compositionally biased region" description="Basic and acidic residues" evidence="1">
    <location>
        <begin position="200"/>
        <end position="212"/>
    </location>
</feature>
<name>A0A9Q9EIA8_9PEZI</name>
<feature type="region of interest" description="Disordered" evidence="1">
    <location>
        <begin position="50"/>
        <end position="82"/>
    </location>
</feature>
<sequence length="449" mass="49525">MSDLQWENRHFSRDDMHYTASVHEGVTRHSRFSWWQMAVTAARATIKDDCHPSLDASSSYSTASRRPSTAIETSMPVPLKLPTPKPTLKAIVTHMRADSNDSDDLDSPTYPINIDDWPTPPTSAISPTPNTSFSYSQLSWKTHASSIASTTPTSRGQASQAPWKAQAQPSQPAQPVPAQVIKPAETIQSLGQPHTPQPRPRTDKPDIPEKSSARKSASSGLLDQVDQAEDALLQCQLDQLRSEVWTLRHKSSFLEETLKQTVHHRIAVYAERQSISPSTSLLTLPILFPDARVLERGRPVSRSGYLPSDSAFWEGRAPSALGMVPETDGLPNSPLRQAPSIRAVQSAAEMKKMPPLARKKPVLSIMPNLVTVPKTRPPTAPPEPMLRMSISLPRVATAPERARSPTRAMSEAKALQTAQKLQTELADANAKDSRFDRIIDLWRKFGKMG</sequence>
<evidence type="ECO:0000256" key="1">
    <source>
        <dbReference type="SAM" id="MobiDB-lite"/>
    </source>
</evidence>
<accession>A0A9Q9EIA8</accession>
<dbReference type="AlphaFoldDB" id="A0A9Q9EIA8"/>
<feature type="compositionally biased region" description="Polar residues" evidence="1">
    <location>
        <begin position="146"/>
        <end position="156"/>
    </location>
</feature>
<evidence type="ECO:0000313" key="3">
    <source>
        <dbReference type="Proteomes" id="UP001056384"/>
    </source>
</evidence>
<keyword evidence="3" id="KW-1185">Reference proteome</keyword>
<reference evidence="2" key="1">
    <citation type="submission" date="2022-06" db="EMBL/GenBank/DDBJ databases">
        <title>Complete genome sequences of two strains of the flax pathogen Septoria linicola.</title>
        <authorList>
            <person name="Lapalu N."/>
            <person name="Simon A."/>
            <person name="Demenou B."/>
            <person name="Paumier D."/>
            <person name="Guillot M.-P."/>
            <person name="Gout L."/>
            <person name="Valade R."/>
        </authorList>
    </citation>
    <scope>NUCLEOTIDE SEQUENCE</scope>
    <source>
        <strain evidence="2">SE15195</strain>
    </source>
</reference>